<organism evidence="1 2">
    <name type="scientific">Nocardia goodfellowii</name>
    <dbReference type="NCBI Taxonomy" id="882446"/>
    <lineage>
        <taxon>Bacteria</taxon>
        <taxon>Bacillati</taxon>
        <taxon>Actinomycetota</taxon>
        <taxon>Actinomycetes</taxon>
        <taxon>Mycobacteriales</taxon>
        <taxon>Nocardiaceae</taxon>
        <taxon>Nocardia</taxon>
    </lineage>
</organism>
<keyword evidence="2" id="KW-1185">Reference proteome</keyword>
<protein>
    <recommendedName>
        <fullName evidence="3">Transposase</fullName>
    </recommendedName>
</protein>
<evidence type="ECO:0000313" key="2">
    <source>
        <dbReference type="Proteomes" id="UP001519325"/>
    </source>
</evidence>
<dbReference type="Proteomes" id="UP001519325">
    <property type="component" value="Unassembled WGS sequence"/>
</dbReference>
<evidence type="ECO:0000313" key="1">
    <source>
        <dbReference type="EMBL" id="MBP2189646.1"/>
    </source>
</evidence>
<dbReference type="EMBL" id="JAGGMR010000001">
    <property type="protein sequence ID" value="MBP2189646.1"/>
    <property type="molecule type" value="Genomic_DNA"/>
</dbReference>
<proteinExistence type="predicted"/>
<gene>
    <name evidence="1" type="ORF">BJ987_002547</name>
</gene>
<evidence type="ECO:0008006" key="3">
    <source>
        <dbReference type="Google" id="ProtNLM"/>
    </source>
</evidence>
<dbReference type="RefSeq" id="WP_245367873.1">
    <property type="nucleotide sequence ID" value="NZ_JAGGMR010000001.1"/>
</dbReference>
<comment type="caution">
    <text evidence="1">The sequence shown here is derived from an EMBL/GenBank/DDBJ whole genome shotgun (WGS) entry which is preliminary data.</text>
</comment>
<name>A0ABS4QD75_9NOCA</name>
<sequence>MSWQATETWKAGADPEFTAKMNRILHLSDYRPADGRVICVDKFGPLNLQPRAGRGWFPRRRPKRLPTTYHRTQGVRHLLGALDLATGKSTT</sequence>
<accession>A0ABS4QD75</accession>
<reference evidence="1 2" key="1">
    <citation type="submission" date="2021-03" db="EMBL/GenBank/DDBJ databases">
        <title>Sequencing the genomes of 1000 actinobacteria strains.</title>
        <authorList>
            <person name="Klenk H.-P."/>
        </authorList>
    </citation>
    <scope>NUCLEOTIDE SEQUENCE [LARGE SCALE GENOMIC DNA]</scope>
    <source>
        <strain evidence="1 2">DSM 45516</strain>
    </source>
</reference>